<evidence type="ECO:0000256" key="2">
    <source>
        <dbReference type="ARBA" id="ARBA00022723"/>
    </source>
</evidence>
<keyword evidence="5" id="KW-0408">Iron</keyword>
<dbReference type="Gene3D" id="1.10.3210.10">
    <property type="entry name" value="Hypothetical protein af1432"/>
    <property type="match status" value="1"/>
</dbReference>
<dbReference type="CDD" id="cd00077">
    <property type="entry name" value="HDc"/>
    <property type="match status" value="1"/>
</dbReference>
<dbReference type="Proteomes" id="UP000007030">
    <property type="component" value="Chromosome"/>
</dbReference>
<name>F2NNL3_MARHT</name>
<dbReference type="InterPro" id="IPR051094">
    <property type="entry name" value="Diverse_Catalytic_Enzymes"/>
</dbReference>
<dbReference type="NCBIfam" id="TIGR00488">
    <property type="entry name" value="bis(5'-nucleosyl)-tetraphosphatase (symmetrical) YqeK"/>
    <property type="match status" value="1"/>
</dbReference>
<evidence type="ECO:0000313" key="9">
    <source>
        <dbReference type="Proteomes" id="UP000007030"/>
    </source>
</evidence>
<dbReference type="GO" id="GO:0046872">
    <property type="term" value="F:metal ion binding"/>
    <property type="evidence" value="ECO:0007669"/>
    <property type="project" value="UniProtKB-KW"/>
</dbReference>
<dbReference type="InterPro" id="IPR006674">
    <property type="entry name" value="HD_domain"/>
</dbReference>
<dbReference type="AlphaFoldDB" id="F2NNL3"/>
<dbReference type="EC" id="3.6.1.41" evidence="1"/>
<organism evidence="8 9">
    <name type="scientific">Marinithermus hydrothermalis (strain DSM 14884 / JCM 11576 / T1)</name>
    <dbReference type="NCBI Taxonomy" id="869210"/>
    <lineage>
        <taxon>Bacteria</taxon>
        <taxon>Thermotogati</taxon>
        <taxon>Deinococcota</taxon>
        <taxon>Deinococci</taxon>
        <taxon>Thermales</taxon>
        <taxon>Thermaceae</taxon>
        <taxon>Marinithermus</taxon>
    </lineage>
</organism>
<evidence type="ECO:0000256" key="6">
    <source>
        <dbReference type="ARBA" id="ARBA00049417"/>
    </source>
</evidence>
<dbReference type="InterPro" id="IPR003607">
    <property type="entry name" value="HD/PDEase_dom"/>
</dbReference>
<dbReference type="InterPro" id="IPR005249">
    <property type="entry name" value="YqeK"/>
</dbReference>
<comment type="catalytic activity">
    <reaction evidence="6">
        <text>P(1),P(4)-bis(5'-adenosyl) tetraphosphate + H2O = 2 ADP + 2 H(+)</text>
        <dbReference type="Rhea" id="RHEA:24252"/>
        <dbReference type="ChEBI" id="CHEBI:15377"/>
        <dbReference type="ChEBI" id="CHEBI:15378"/>
        <dbReference type="ChEBI" id="CHEBI:58141"/>
        <dbReference type="ChEBI" id="CHEBI:456216"/>
        <dbReference type="EC" id="3.6.1.41"/>
    </reaction>
</comment>
<dbReference type="SUPFAM" id="SSF109604">
    <property type="entry name" value="HD-domain/PDEase-like"/>
    <property type="match status" value="1"/>
</dbReference>
<dbReference type="eggNOG" id="COG1713">
    <property type="taxonomic scope" value="Bacteria"/>
</dbReference>
<dbReference type="Pfam" id="PF01966">
    <property type="entry name" value="HD"/>
    <property type="match status" value="1"/>
</dbReference>
<evidence type="ECO:0000256" key="3">
    <source>
        <dbReference type="ARBA" id="ARBA00022741"/>
    </source>
</evidence>
<evidence type="ECO:0000256" key="1">
    <source>
        <dbReference type="ARBA" id="ARBA00012506"/>
    </source>
</evidence>
<keyword evidence="2" id="KW-0479">Metal-binding</keyword>
<dbReference type="GO" id="GO:0000166">
    <property type="term" value="F:nucleotide binding"/>
    <property type="evidence" value="ECO:0007669"/>
    <property type="project" value="UniProtKB-KW"/>
</dbReference>
<dbReference type="PANTHER" id="PTHR35795">
    <property type="entry name" value="SLR1885 PROTEIN"/>
    <property type="match status" value="1"/>
</dbReference>
<dbReference type="KEGG" id="mhd:Marky_0267"/>
<evidence type="ECO:0000256" key="5">
    <source>
        <dbReference type="ARBA" id="ARBA00023004"/>
    </source>
</evidence>
<dbReference type="GO" id="GO:0008803">
    <property type="term" value="F:bis(5'-nucleosyl)-tetraphosphatase (symmetrical) activity"/>
    <property type="evidence" value="ECO:0007669"/>
    <property type="project" value="UniProtKB-EC"/>
</dbReference>
<dbReference type="PANTHER" id="PTHR35795:SF1">
    <property type="entry name" value="BIS(5'-NUCLEOSYL)-TETRAPHOSPHATASE, SYMMETRICAL"/>
    <property type="match status" value="1"/>
</dbReference>
<gene>
    <name evidence="8" type="ordered locus">Marky_0267</name>
</gene>
<protein>
    <recommendedName>
        <fullName evidence="1">bis(5'-nucleosyl)-tetraphosphatase (symmetrical)</fullName>
        <ecNumber evidence="1">3.6.1.41</ecNumber>
    </recommendedName>
</protein>
<sequence>MKSTGFTLETLKAKVQALTRPERFVHILRVAELAQAIAEANGLDAQRAYLAALLHDAARDLPEEELLRLAPPENDVERSHPLAVHGRAARRLAEAWGVTDAEVLDAIEGHVYGVTPDNRIGMAVYVADVSEPGRGVNAEIRELALAGRLEEAYRQAIVSKVTYLKGKGVPVHPRTLLAYDAVLA</sequence>
<feature type="domain" description="HD/PDEase" evidence="7">
    <location>
        <begin position="19"/>
        <end position="142"/>
    </location>
</feature>
<reference evidence="8 9" key="1">
    <citation type="journal article" date="2012" name="Stand. Genomic Sci.">
        <title>Complete genome sequence of the aerobic, heterotroph Marinithermus hydrothermalis type strain (T1(T)) from a deep-sea hydrothermal vent chimney.</title>
        <authorList>
            <person name="Copeland A."/>
            <person name="Gu W."/>
            <person name="Yasawong M."/>
            <person name="Lapidus A."/>
            <person name="Lucas S."/>
            <person name="Deshpande S."/>
            <person name="Pagani I."/>
            <person name="Tapia R."/>
            <person name="Cheng J.F."/>
            <person name="Goodwin L.A."/>
            <person name="Pitluck S."/>
            <person name="Liolios K."/>
            <person name="Ivanova N."/>
            <person name="Mavromatis K."/>
            <person name="Mikhailova N."/>
            <person name="Pati A."/>
            <person name="Chen A."/>
            <person name="Palaniappan K."/>
            <person name="Land M."/>
            <person name="Pan C."/>
            <person name="Brambilla E.M."/>
            <person name="Rohde M."/>
            <person name="Tindall B.J."/>
            <person name="Sikorski J."/>
            <person name="Goker M."/>
            <person name="Detter J.C."/>
            <person name="Bristow J."/>
            <person name="Eisen J.A."/>
            <person name="Markowitz V."/>
            <person name="Hugenholtz P."/>
            <person name="Kyrpides N.C."/>
            <person name="Klenk H.P."/>
            <person name="Woyke T."/>
        </authorList>
    </citation>
    <scope>NUCLEOTIDE SEQUENCE [LARGE SCALE GENOMIC DNA]</scope>
    <source>
        <strain evidence="9">DSM 14884 / JCM 11576 / T1</strain>
    </source>
</reference>
<evidence type="ECO:0000313" key="8">
    <source>
        <dbReference type="EMBL" id="AEB11028.1"/>
    </source>
</evidence>
<dbReference type="RefSeq" id="WP_013703083.1">
    <property type="nucleotide sequence ID" value="NC_015387.1"/>
</dbReference>
<keyword evidence="4" id="KW-0378">Hydrolase</keyword>
<dbReference type="HOGENOM" id="CLU_089580_0_0_0"/>
<accession>F2NNL3</accession>
<proteinExistence type="predicted"/>
<dbReference type="EMBL" id="CP002630">
    <property type="protein sequence ID" value="AEB11028.1"/>
    <property type="molecule type" value="Genomic_DNA"/>
</dbReference>
<dbReference type="STRING" id="869210.Marky_0267"/>
<evidence type="ECO:0000256" key="4">
    <source>
        <dbReference type="ARBA" id="ARBA00022801"/>
    </source>
</evidence>
<evidence type="ECO:0000259" key="7">
    <source>
        <dbReference type="SMART" id="SM00471"/>
    </source>
</evidence>
<keyword evidence="3" id="KW-0547">Nucleotide-binding</keyword>
<dbReference type="SMART" id="SM00471">
    <property type="entry name" value="HDc"/>
    <property type="match status" value="1"/>
</dbReference>
<keyword evidence="9" id="KW-1185">Reference proteome</keyword>
<dbReference type="OrthoDB" id="5295945at2"/>